<evidence type="ECO:0000313" key="1">
    <source>
        <dbReference type="EMBL" id="KAF3852041.1"/>
    </source>
</evidence>
<name>A0A7J5YSY3_DISMA</name>
<keyword evidence="2" id="KW-1185">Reference proteome</keyword>
<accession>A0A7J5YSY3</accession>
<gene>
    <name evidence="1" type="ORF">F7725_005396</name>
</gene>
<organism evidence="1 2">
    <name type="scientific">Dissostichus mawsoni</name>
    <name type="common">Antarctic cod</name>
    <dbReference type="NCBI Taxonomy" id="36200"/>
    <lineage>
        <taxon>Eukaryota</taxon>
        <taxon>Metazoa</taxon>
        <taxon>Chordata</taxon>
        <taxon>Craniata</taxon>
        <taxon>Vertebrata</taxon>
        <taxon>Euteleostomi</taxon>
        <taxon>Actinopterygii</taxon>
        <taxon>Neopterygii</taxon>
        <taxon>Teleostei</taxon>
        <taxon>Neoteleostei</taxon>
        <taxon>Acanthomorphata</taxon>
        <taxon>Eupercaria</taxon>
        <taxon>Perciformes</taxon>
        <taxon>Notothenioidei</taxon>
        <taxon>Nototheniidae</taxon>
        <taxon>Dissostichus</taxon>
    </lineage>
</organism>
<comment type="caution">
    <text evidence="1">The sequence shown here is derived from an EMBL/GenBank/DDBJ whole genome shotgun (WGS) entry which is preliminary data.</text>
</comment>
<dbReference type="EMBL" id="JAAKFY010000009">
    <property type="protein sequence ID" value="KAF3852041.1"/>
    <property type="molecule type" value="Genomic_DNA"/>
</dbReference>
<protein>
    <submittedName>
        <fullName evidence="1">Uncharacterized protein</fullName>
    </submittedName>
</protein>
<sequence>MKLPYHPATHRHINSDTGSTFCRQRPLLLRLWNEPVRQEGADFAEQRVRCVRPRPAGDRCEHRLLAVHGGGVILPLNQSTETN</sequence>
<evidence type="ECO:0000313" key="2">
    <source>
        <dbReference type="Proteomes" id="UP000518266"/>
    </source>
</evidence>
<reference evidence="1 2" key="1">
    <citation type="submission" date="2020-03" db="EMBL/GenBank/DDBJ databases">
        <title>Dissostichus mawsoni Genome sequencing and assembly.</title>
        <authorList>
            <person name="Park H."/>
        </authorList>
    </citation>
    <scope>NUCLEOTIDE SEQUENCE [LARGE SCALE GENOMIC DNA]</scope>
    <source>
        <strain evidence="1">DM0001</strain>
        <tissue evidence="1">Muscle</tissue>
    </source>
</reference>
<proteinExistence type="predicted"/>
<dbReference type="AlphaFoldDB" id="A0A7J5YSY3"/>
<dbReference type="Proteomes" id="UP000518266">
    <property type="component" value="Unassembled WGS sequence"/>
</dbReference>